<dbReference type="AlphaFoldDB" id="D8SL86"/>
<protein>
    <submittedName>
        <fullName evidence="1">Uncharacterized protein</fullName>
    </submittedName>
</protein>
<dbReference type="PANTHER" id="PTHR12722:SF0">
    <property type="entry name" value="PROTEIN FAM50A"/>
    <property type="match status" value="1"/>
</dbReference>
<dbReference type="EMBL" id="GL377626">
    <property type="protein sequence ID" value="EFJ14735.1"/>
    <property type="molecule type" value="Genomic_DNA"/>
</dbReference>
<dbReference type="eggNOG" id="KOG2894">
    <property type="taxonomic scope" value="Eukaryota"/>
</dbReference>
<accession>D8SL86</accession>
<dbReference type="Gramene" id="EFJ14735">
    <property type="protein sequence ID" value="EFJ14735"/>
    <property type="gene ID" value="SELMODRAFT_120045"/>
</dbReference>
<dbReference type="GO" id="GO:0005634">
    <property type="term" value="C:nucleus"/>
    <property type="evidence" value="ECO:0007669"/>
    <property type="project" value="InterPro"/>
</dbReference>
<evidence type="ECO:0000313" key="2">
    <source>
        <dbReference type="Proteomes" id="UP000001514"/>
    </source>
</evidence>
<feature type="non-terminal residue" evidence="1">
    <location>
        <position position="1"/>
    </location>
</feature>
<proteinExistence type="predicted"/>
<dbReference type="InterPro" id="IPR007005">
    <property type="entry name" value="XAP5"/>
</dbReference>
<organism evidence="2">
    <name type="scientific">Selaginella moellendorffii</name>
    <name type="common">Spikemoss</name>
    <dbReference type="NCBI Taxonomy" id="88036"/>
    <lineage>
        <taxon>Eukaryota</taxon>
        <taxon>Viridiplantae</taxon>
        <taxon>Streptophyta</taxon>
        <taxon>Embryophyta</taxon>
        <taxon>Tracheophyta</taxon>
        <taxon>Lycopodiopsida</taxon>
        <taxon>Selaginellales</taxon>
        <taxon>Selaginellaceae</taxon>
        <taxon>Selaginella</taxon>
    </lineage>
</organism>
<dbReference type="KEGG" id="smo:SELMODRAFT_120045"/>
<dbReference type="PANTHER" id="PTHR12722">
    <property type="entry name" value="XAP-5 PROTEIN-RELATED"/>
    <property type="match status" value="1"/>
</dbReference>
<evidence type="ECO:0000313" key="1">
    <source>
        <dbReference type="EMBL" id="EFJ14735.1"/>
    </source>
</evidence>
<dbReference type="HOGENOM" id="CLU_183985_0_0_1"/>
<reference evidence="1 2" key="1">
    <citation type="journal article" date="2011" name="Science">
        <title>The Selaginella genome identifies genetic changes associated with the evolution of vascular plants.</title>
        <authorList>
            <person name="Banks J.A."/>
            <person name="Nishiyama T."/>
            <person name="Hasebe M."/>
            <person name="Bowman J.L."/>
            <person name="Gribskov M."/>
            <person name="dePamphilis C."/>
            <person name="Albert V.A."/>
            <person name="Aono N."/>
            <person name="Aoyama T."/>
            <person name="Ambrose B.A."/>
            <person name="Ashton N.W."/>
            <person name="Axtell M.J."/>
            <person name="Barker E."/>
            <person name="Barker M.S."/>
            <person name="Bennetzen J.L."/>
            <person name="Bonawitz N.D."/>
            <person name="Chapple C."/>
            <person name="Cheng C."/>
            <person name="Correa L.G."/>
            <person name="Dacre M."/>
            <person name="DeBarry J."/>
            <person name="Dreyer I."/>
            <person name="Elias M."/>
            <person name="Engstrom E.M."/>
            <person name="Estelle M."/>
            <person name="Feng L."/>
            <person name="Finet C."/>
            <person name="Floyd S.K."/>
            <person name="Frommer W.B."/>
            <person name="Fujita T."/>
            <person name="Gramzow L."/>
            <person name="Gutensohn M."/>
            <person name="Harholt J."/>
            <person name="Hattori M."/>
            <person name="Heyl A."/>
            <person name="Hirai T."/>
            <person name="Hiwatashi Y."/>
            <person name="Ishikawa M."/>
            <person name="Iwata M."/>
            <person name="Karol K.G."/>
            <person name="Koehler B."/>
            <person name="Kolukisaoglu U."/>
            <person name="Kubo M."/>
            <person name="Kurata T."/>
            <person name="Lalonde S."/>
            <person name="Li K."/>
            <person name="Li Y."/>
            <person name="Litt A."/>
            <person name="Lyons E."/>
            <person name="Manning G."/>
            <person name="Maruyama T."/>
            <person name="Michael T.P."/>
            <person name="Mikami K."/>
            <person name="Miyazaki S."/>
            <person name="Morinaga S."/>
            <person name="Murata T."/>
            <person name="Mueller-Roeber B."/>
            <person name="Nelson D.R."/>
            <person name="Obara M."/>
            <person name="Oguri Y."/>
            <person name="Olmstead R.G."/>
            <person name="Onodera N."/>
            <person name="Petersen B.L."/>
            <person name="Pils B."/>
            <person name="Prigge M."/>
            <person name="Rensing S.A."/>
            <person name="Riano-Pachon D.M."/>
            <person name="Roberts A.W."/>
            <person name="Sato Y."/>
            <person name="Scheller H.V."/>
            <person name="Schulz B."/>
            <person name="Schulz C."/>
            <person name="Shakirov E.V."/>
            <person name="Shibagaki N."/>
            <person name="Shinohara N."/>
            <person name="Shippen D.E."/>
            <person name="Soerensen I."/>
            <person name="Sotooka R."/>
            <person name="Sugimoto N."/>
            <person name="Sugita M."/>
            <person name="Sumikawa N."/>
            <person name="Tanurdzic M."/>
            <person name="Theissen G."/>
            <person name="Ulvskov P."/>
            <person name="Wakazuki S."/>
            <person name="Weng J.K."/>
            <person name="Willats W.W."/>
            <person name="Wipf D."/>
            <person name="Wolf P.G."/>
            <person name="Yang L."/>
            <person name="Zimmer A.D."/>
            <person name="Zhu Q."/>
            <person name="Mitros T."/>
            <person name="Hellsten U."/>
            <person name="Loque D."/>
            <person name="Otillar R."/>
            <person name="Salamov A."/>
            <person name="Schmutz J."/>
            <person name="Shapiro H."/>
            <person name="Lindquist E."/>
            <person name="Lucas S."/>
            <person name="Rokhsar D."/>
            <person name="Grigoriev I.V."/>
        </authorList>
    </citation>
    <scope>NUCLEOTIDE SEQUENCE [LARGE SCALE GENOMIC DNA]</scope>
</reference>
<keyword evidence="2" id="KW-1185">Reference proteome</keyword>
<gene>
    <name evidence="1" type="ORF">SELMODRAFT_120045</name>
</gene>
<sequence>LFHFDVHEDIRTIADTTIEKDDVPCVYQTSTYFSFPTSRWEIYDPTKKWERYTIHRD</sequence>
<name>D8SL86_SELML</name>
<dbReference type="STRING" id="88036.D8SL86"/>
<dbReference type="Proteomes" id="UP000001514">
    <property type="component" value="Unassembled WGS sequence"/>
</dbReference>
<dbReference type="InParanoid" id="D8SL86"/>